<feature type="transmembrane region" description="Helical" evidence="5">
    <location>
        <begin position="82"/>
        <end position="104"/>
    </location>
</feature>
<dbReference type="Pfam" id="PF07690">
    <property type="entry name" value="MFS_1"/>
    <property type="match status" value="1"/>
</dbReference>
<feature type="transmembrane region" description="Helical" evidence="5">
    <location>
        <begin position="141"/>
        <end position="163"/>
    </location>
</feature>
<dbReference type="InterPro" id="IPR036259">
    <property type="entry name" value="MFS_trans_sf"/>
</dbReference>
<dbReference type="InterPro" id="IPR011701">
    <property type="entry name" value="MFS"/>
</dbReference>
<dbReference type="PANTHER" id="PTHR23528:SF1">
    <property type="entry name" value="MAJOR FACILITATOR SUPERFAMILY (MFS) PROFILE DOMAIN-CONTAINING PROTEIN"/>
    <property type="match status" value="1"/>
</dbReference>
<keyword evidence="9" id="KW-1185">Reference proteome</keyword>
<keyword evidence="2 5" id="KW-0812">Transmembrane</keyword>
<dbReference type="InterPro" id="IPR020846">
    <property type="entry name" value="MFS_dom"/>
</dbReference>
<dbReference type="SUPFAM" id="SSF103473">
    <property type="entry name" value="MFS general substrate transporter"/>
    <property type="match status" value="1"/>
</dbReference>
<evidence type="ECO:0000313" key="10">
    <source>
        <dbReference type="Proteomes" id="UP001321249"/>
    </source>
</evidence>
<evidence type="ECO:0000256" key="1">
    <source>
        <dbReference type="ARBA" id="ARBA00004651"/>
    </source>
</evidence>
<evidence type="ECO:0000256" key="5">
    <source>
        <dbReference type="SAM" id="Phobius"/>
    </source>
</evidence>
<proteinExistence type="predicted"/>
<feature type="transmembrane region" description="Helical" evidence="5">
    <location>
        <begin position="270"/>
        <end position="290"/>
    </location>
</feature>
<dbReference type="RefSeq" id="WP_342822359.1">
    <property type="nucleotide sequence ID" value="NZ_CP046146.1"/>
</dbReference>
<evidence type="ECO:0000256" key="2">
    <source>
        <dbReference type="ARBA" id="ARBA00022692"/>
    </source>
</evidence>
<evidence type="ECO:0000313" key="7">
    <source>
        <dbReference type="EMBL" id="MDG0866225.1"/>
    </source>
</evidence>
<feature type="transmembrane region" description="Helical" evidence="5">
    <location>
        <begin position="336"/>
        <end position="356"/>
    </location>
</feature>
<protein>
    <submittedName>
        <fullName evidence="8">MFS transporter</fullName>
    </submittedName>
</protein>
<comment type="subcellular location">
    <subcellularLocation>
        <location evidence="1">Cell membrane</location>
        <topology evidence="1">Multi-pass membrane protein</topology>
    </subcellularLocation>
</comment>
<feature type="transmembrane region" description="Helical" evidence="5">
    <location>
        <begin position="175"/>
        <end position="197"/>
    </location>
</feature>
<dbReference type="Proteomes" id="UP001219901">
    <property type="component" value="Chromosome"/>
</dbReference>
<organism evidence="8 9">
    <name type="scientific">Candidatus Lucifugimonas marina</name>
    <dbReference type="NCBI Taxonomy" id="3038979"/>
    <lineage>
        <taxon>Bacteria</taxon>
        <taxon>Bacillati</taxon>
        <taxon>Chloroflexota</taxon>
        <taxon>Dehalococcoidia</taxon>
        <taxon>SAR202 cluster</taxon>
        <taxon>Candidatus Lucifugimonadales</taxon>
        <taxon>Candidatus Lucifugimonadaceae</taxon>
        <taxon>Candidatus Lucifugimonas</taxon>
    </lineage>
</organism>
<dbReference type="EMBL" id="CP046147">
    <property type="protein sequence ID" value="WFG39056.1"/>
    <property type="molecule type" value="Genomic_DNA"/>
</dbReference>
<keyword evidence="4 5" id="KW-0472">Membrane</keyword>
<feature type="transmembrane region" description="Helical" evidence="5">
    <location>
        <begin position="362"/>
        <end position="384"/>
    </location>
</feature>
<feature type="transmembrane region" description="Helical" evidence="5">
    <location>
        <begin position="310"/>
        <end position="329"/>
    </location>
</feature>
<dbReference type="GO" id="GO:0005886">
    <property type="term" value="C:plasma membrane"/>
    <property type="evidence" value="ECO:0007669"/>
    <property type="project" value="UniProtKB-SubCell"/>
</dbReference>
<keyword evidence="3 5" id="KW-1133">Transmembrane helix</keyword>
<dbReference type="AlphaFoldDB" id="A0AAJ5ZFH2"/>
<dbReference type="EMBL" id="WMBE01000001">
    <property type="protein sequence ID" value="MDG0866225.1"/>
    <property type="molecule type" value="Genomic_DNA"/>
</dbReference>
<evidence type="ECO:0000256" key="3">
    <source>
        <dbReference type="ARBA" id="ARBA00022989"/>
    </source>
</evidence>
<feature type="transmembrane region" description="Helical" evidence="5">
    <location>
        <begin position="38"/>
        <end position="62"/>
    </location>
</feature>
<dbReference type="Proteomes" id="UP001321249">
    <property type="component" value="Unassembled WGS sequence"/>
</dbReference>
<dbReference type="PROSITE" id="PS50850">
    <property type="entry name" value="MFS"/>
    <property type="match status" value="1"/>
</dbReference>
<evidence type="ECO:0000313" key="9">
    <source>
        <dbReference type="Proteomes" id="UP001219901"/>
    </source>
</evidence>
<evidence type="ECO:0000256" key="4">
    <source>
        <dbReference type="ARBA" id="ARBA00023136"/>
    </source>
</evidence>
<dbReference type="PANTHER" id="PTHR23528">
    <property type="match status" value="1"/>
</dbReference>
<sequence>MSNQSHDNAADIQERPHRSLLERAKNGARGGSNNFTNLSLYTFGISGVWTGIGAGILPFKVLEALELGDVTVIGYSLDKNGALGMLSLMGLVVAAAAQLGSGALSDRDPRIGRRLPFLLIGAVGLAGLTVLFGFTASFVSLLLAMVAMQLFGNFAQGPANALIIDHVSVHKRGEAAGVLNLWRLLGAGSITVIVLQFMARYDNQDAPQWLWYSIGLMVIVLLIGVVWTVVTVRPKTGLFIPTLKRPKRTKSATAEPSSSKISKPKISRNYLAFLVALAFALASMSSMQIYALFFLQDVVGLENPADGADLLVVVIAATAGLTVFPAGYFSDKYGKTNLFVIAGISGVTSSLLLLLVSSIGPVLVVGVIVGITVGLYMTLTWAVANDLVSRSSAARELGYTSIATLAGATAARFAGIGIDELNNASPNLGYKAILVSAAVGFALSSIILARLVRDSETFTAGTTTESAPARSAPD</sequence>
<evidence type="ECO:0000313" key="8">
    <source>
        <dbReference type="EMBL" id="WFG39056.1"/>
    </source>
</evidence>
<feature type="transmembrane region" description="Helical" evidence="5">
    <location>
        <begin position="428"/>
        <end position="449"/>
    </location>
</feature>
<dbReference type="GO" id="GO:0022857">
    <property type="term" value="F:transmembrane transporter activity"/>
    <property type="evidence" value="ECO:0007669"/>
    <property type="project" value="InterPro"/>
</dbReference>
<reference evidence="9 10" key="1">
    <citation type="submission" date="2019-11" db="EMBL/GenBank/DDBJ databases">
        <authorList>
            <person name="Cho J.-C."/>
        </authorList>
    </citation>
    <scope>NUCLEOTIDE SEQUENCE [LARGE SCALE GENOMIC DNA]</scope>
    <source>
        <strain evidence="8 9">JH1073</strain>
        <strain evidence="7 10">JH702</strain>
    </source>
</reference>
<dbReference type="Gene3D" id="1.20.1250.20">
    <property type="entry name" value="MFS general substrate transporter like domains"/>
    <property type="match status" value="2"/>
</dbReference>
<feature type="transmembrane region" description="Helical" evidence="5">
    <location>
        <begin position="116"/>
        <end position="135"/>
    </location>
</feature>
<gene>
    <name evidence="7" type="ORF">GKO46_03960</name>
    <name evidence="8" type="ORF">GKO48_05300</name>
</gene>
<feature type="domain" description="Major facilitator superfamily (MFS) profile" evidence="6">
    <location>
        <begin position="39"/>
        <end position="456"/>
    </location>
</feature>
<feature type="transmembrane region" description="Helical" evidence="5">
    <location>
        <begin position="209"/>
        <end position="230"/>
    </location>
</feature>
<reference evidence="9" key="3">
    <citation type="submission" date="2023-06" db="EMBL/GenBank/DDBJ databases">
        <title>Pangenomics reveal diversification of enzyme families and niche specialization in globally abundant SAR202 bacteria.</title>
        <authorList>
            <person name="Saw J.H.W."/>
        </authorList>
    </citation>
    <scope>NUCLEOTIDE SEQUENCE [LARGE SCALE GENOMIC DNA]</scope>
    <source>
        <strain evidence="9">JH1073</strain>
    </source>
</reference>
<name>A0AAJ5ZFH2_9CHLR</name>
<feature type="transmembrane region" description="Helical" evidence="5">
    <location>
        <begin position="396"/>
        <end position="416"/>
    </location>
</feature>
<evidence type="ECO:0000259" key="6">
    <source>
        <dbReference type="PROSITE" id="PS50850"/>
    </source>
</evidence>
<reference evidence="8" key="2">
    <citation type="journal article" date="2023" name="Nat. Commun.">
        <title>Cultivation of marine bacteria of the SAR202 clade.</title>
        <authorList>
            <person name="Lim Y."/>
            <person name="Seo J.H."/>
            <person name="Giovannoni S.J."/>
            <person name="Kang I."/>
            <person name="Cho J.C."/>
        </authorList>
    </citation>
    <scope>NUCLEOTIDE SEQUENCE</scope>
    <source>
        <strain evidence="8">JH1073</strain>
    </source>
</reference>
<accession>A0AAJ5ZFH2</accession>